<dbReference type="GO" id="GO:0005829">
    <property type="term" value="C:cytosol"/>
    <property type="evidence" value="ECO:0007669"/>
    <property type="project" value="TreeGrafter"/>
</dbReference>
<dbReference type="EMBL" id="PVLQ01000008">
    <property type="protein sequence ID" value="PRD66917.1"/>
    <property type="molecule type" value="Genomic_DNA"/>
</dbReference>
<evidence type="ECO:0000313" key="10">
    <source>
        <dbReference type="Proteomes" id="UP000238589"/>
    </source>
</evidence>
<dbReference type="SMART" id="SM00448">
    <property type="entry name" value="REC"/>
    <property type="match status" value="1"/>
</dbReference>
<dbReference type="PROSITE" id="PS50110">
    <property type="entry name" value="RESPONSE_REGULATORY"/>
    <property type="match status" value="1"/>
</dbReference>
<dbReference type="GO" id="GO:0000156">
    <property type="term" value="F:phosphorelay response regulator activity"/>
    <property type="evidence" value="ECO:0007669"/>
    <property type="project" value="TreeGrafter"/>
</dbReference>
<dbReference type="Gene3D" id="3.40.50.2300">
    <property type="match status" value="1"/>
</dbReference>
<comment type="caution">
    <text evidence="9">The sequence shown here is derived from an EMBL/GenBank/DDBJ whole genome shotgun (WGS) entry which is preliminary data.</text>
</comment>
<dbReference type="SUPFAM" id="SSF46689">
    <property type="entry name" value="Homeodomain-like"/>
    <property type="match status" value="2"/>
</dbReference>
<dbReference type="InterPro" id="IPR020449">
    <property type="entry name" value="Tscrpt_reg_AraC-type_HTH"/>
</dbReference>
<dbReference type="AlphaFoldDB" id="A0A2S9K929"/>
<proteinExistence type="predicted"/>
<gene>
    <name evidence="9" type="ORF">C6P64_01945</name>
</gene>
<evidence type="ECO:0000256" key="4">
    <source>
        <dbReference type="ARBA" id="ARBA00023125"/>
    </source>
</evidence>
<dbReference type="PRINTS" id="PR00032">
    <property type="entry name" value="HTHARAC"/>
</dbReference>
<evidence type="ECO:0000259" key="7">
    <source>
        <dbReference type="PROSITE" id="PS01124"/>
    </source>
</evidence>
<evidence type="ECO:0000259" key="8">
    <source>
        <dbReference type="PROSITE" id="PS50110"/>
    </source>
</evidence>
<dbReference type="GO" id="GO:0003700">
    <property type="term" value="F:DNA-binding transcription factor activity"/>
    <property type="evidence" value="ECO:0007669"/>
    <property type="project" value="InterPro"/>
</dbReference>
<dbReference type="PANTHER" id="PTHR48111:SF1">
    <property type="entry name" value="TWO-COMPONENT RESPONSE REGULATOR ORR33"/>
    <property type="match status" value="1"/>
</dbReference>
<dbReference type="SMART" id="SM00342">
    <property type="entry name" value="HTH_ARAC"/>
    <property type="match status" value="1"/>
</dbReference>
<dbReference type="Proteomes" id="UP000238589">
    <property type="component" value="Unassembled WGS sequence"/>
</dbReference>
<evidence type="ECO:0000256" key="5">
    <source>
        <dbReference type="ARBA" id="ARBA00023163"/>
    </source>
</evidence>
<feature type="domain" description="HTH araC/xylS-type" evidence="7">
    <location>
        <begin position="160"/>
        <end position="258"/>
    </location>
</feature>
<keyword evidence="5" id="KW-0804">Transcription</keyword>
<dbReference type="InterPro" id="IPR018062">
    <property type="entry name" value="HTH_AraC-typ_CS"/>
</dbReference>
<evidence type="ECO:0000256" key="3">
    <source>
        <dbReference type="ARBA" id="ARBA00023015"/>
    </source>
</evidence>
<keyword evidence="1 6" id="KW-0597">Phosphoprotein</keyword>
<feature type="modified residue" description="4-aspartylphosphate" evidence="6">
    <location>
        <position position="66"/>
    </location>
</feature>
<dbReference type="InterPro" id="IPR039420">
    <property type="entry name" value="WalR-like"/>
</dbReference>
<keyword evidence="4 9" id="KW-0238">DNA-binding</keyword>
<accession>A0A2S9K929</accession>
<dbReference type="PROSITE" id="PS00041">
    <property type="entry name" value="HTH_ARAC_FAMILY_1"/>
    <property type="match status" value="1"/>
</dbReference>
<dbReference type="OrthoDB" id="9801101at2"/>
<dbReference type="Pfam" id="PF12833">
    <property type="entry name" value="HTH_18"/>
    <property type="match status" value="1"/>
</dbReference>
<dbReference type="GO" id="GO:0000976">
    <property type="term" value="F:transcription cis-regulatory region binding"/>
    <property type="evidence" value="ECO:0007669"/>
    <property type="project" value="TreeGrafter"/>
</dbReference>
<dbReference type="InterPro" id="IPR001789">
    <property type="entry name" value="Sig_transdc_resp-reg_receiver"/>
</dbReference>
<reference evidence="9 10" key="1">
    <citation type="submission" date="2018-03" db="EMBL/GenBank/DDBJ databases">
        <title>Comparative genomics illustrates the genes involved in a hyperalkaliphilic mechanisms of Serpentinomonas isolated from highly-alkaline calcium-rich serpentinized springs.</title>
        <authorList>
            <person name="Suzuki S."/>
            <person name="Ishii S."/>
            <person name="Walworth N."/>
            <person name="Bird L."/>
            <person name="Kuenen J.G."/>
            <person name="Nealson K.H."/>
        </authorList>
    </citation>
    <scope>NUCLEOTIDE SEQUENCE [LARGE SCALE GENOMIC DNA]</scope>
    <source>
        <strain evidence="9 10">P1</strain>
    </source>
</reference>
<feature type="domain" description="Response regulatory" evidence="8">
    <location>
        <begin position="17"/>
        <end position="133"/>
    </location>
</feature>
<dbReference type="Pfam" id="PF00072">
    <property type="entry name" value="Response_reg"/>
    <property type="match status" value="1"/>
</dbReference>
<evidence type="ECO:0000256" key="1">
    <source>
        <dbReference type="ARBA" id="ARBA00022553"/>
    </source>
</evidence>
<evidence type="ECO:0000256" key="6">
    <source>
        <dbReference type="PROSITE-ProRule" id="PRU00169"/>
    </source>
</evidence>
<name>A0A2S9K929_9BURK</name>
<keyword evidence="2" id="KW-0902">Two-component regulatory system</keyword>
<evidence type="ECO:0000313" key="9">
    <source>
        <dbReference type="EMBL" id="PRD66917.1"/>
    </source>
</evidence>
<dbReference type="GO" id="GO:0032993">
    <property type="term" value="C:protein-DNA complex"/>
    <property type="evidence" value="ECO:0007669"/>
    <property type="project" value="TreeGrafter"/>
</dbReference>
<dbReference type="InterPro" id="IPR009057">
    <property type="entry name" value="Homeodomain-like_sf"/>
</dbReference>
<evidence type="ECO:0000256" key="2">
    <source>
        <dbReference type="ARBA" id="ARBA00023012"/>
    </source>
</evidence>
<dbReference type="InterPro" id="IPR011006">
    <property type="entry name" value="CheY-like_superfamily"/>
</dbReference>
<keyword evidence="3" id="KW-0805">Transcription regulation</keyword>
<protein>
    <submittedName>
        <fullName evidence="9">DNA-binding response regulator</fullName>
    </submittedName>
</protein>
<dbReference type="SUPFAM" id="SSF52172">
    <property type="entry name" value="CheY-like"/>
    <property type="match status" value="1"/>
</dbReference>
<dbReference type="InterPro" id="IPR018060">
    <property type="entry name" value="HTH_AraC"/>
</dbReference>
<dbReference type="PANTHER" id="PTHR48111">
    <property type="entry name" value="REGULATOR OF RPOS"/>
    <property type="match status" value="1"/>
</dbReference>
<organism evidence="9 10">
    <name type="scientific">Malikia granosa</name>
    <dbReference type="NCBI Taxonomy" id="263067"/>
    <lineage>
        <taxon>Bacteria</taxon>
        <taxon>Pseudomonadati</taxon>
        <taxon>Pseudomonadota</taxon>
        <taxon>Betaproteobacteria</taxon>
        <taxon>Burkholderiales</taxon>
        <taxon>Comamonadaceae</taxon>
        <taxon>Malikia</taxon>
    </lineage>
</organism>
<dbReference type="Gene3D" id="1.10.10.60">
    <property type="entry name" value="Homeodomain-like"/>
    <property type="match status" value="2"/>
</dbReference>
<dbReference type="PROSITE" id="PS01124">
    <property type="entry name" value="HTH_ARAC_FAMILY_2"/>
    <property type="match status" value="1"/>
</dbReference>
<keyword evidence="10" id="KW-1185">Reference proteome</keyword>
<sequence>MNDHIQTSELSRLHGRRLLIAEDEPIQQELLAQYLRKQGCHVYLASDGAEAIAQTRRLLPDLVLMDINMPHCDGLTACRILKTGCRTRSVDVMFLSGATTPDDRVHGLLAGAVDYIHKPFNFAEVGLRLALHLQEKPKPVVMPAGTAQGSPATLDDLIFEAASSYLLAQMDRTPKLEQVARAAGTNVSRLGQAFKQRVDMSVFEYLREARMRQACQLLKQTLMEIQSIAQELGFTSGANFTAAFKARFGLTPGQFRQAGVGSSEAC</sequence>